<name>A0A382ZYM3_9ZZZZ</name>
<accession>A0A382ZYM3</accession>
<reference evidence="1" key="1">
    <citation type="submission" date="2018-05" db="EMBL/GenBank/DDBJ databases">
        <authorList>
            <person name="Lanie J.A."/>
            <person name="Ng W.-L."/>
            <person name="Kazmierczak K.M."/>
            <person name="Andrzejewski T.M."/>
            <person name="Davidsen T.M."/>
            <person name="Wayne K.J."/>
            <person name="Tettelin H."/>
            <person name="Glass J.I."/>
            <person name="Rusch D."/>
            <person name="Podicherti R."/>
            <person name="Tsui H.-C.T."/>
            <person name="Winkler M.E."/>
        </authorList>
    </citation>
    <scope>NUCLEOTIDE SEQUENCE</scope>
</reference>
<sequence>MRKINKKAILDVVIIKDNRNKVVKYNLRF</sequence>
<dbReference type="AlphaFoldDB" id="A0A382ZYM3"/>
<dbReference type="EMBL" id="UINC01187718">
    <property type="protein sequence ID" value="SVE00584.1"/>
    <property type="molecule type" value="Genomic_DNA"/>
</dbReference>
<gene>
    <name evidence="1" type="ORF">METZ01_LOCUS453438</name>
</gene>
<feature type="non-terminal residue" evidence="1">
    <location>
        <position position="29"/>
    </location>
</feature>
<organism evidence="1">
    <name type="scientific">marine metagenome</name>
    <dbReference type="NCBI Taxonomy" id="408172"/>
    <lineage>
        <taxon>unclassified sequences</taxon>
        <taxon>metagenomes</taxon>
        <taxon>ecological metagenomes</taxon>
    </lineage>
</organism>
<proteinExistence type="predicted"/>
<protein>
    <submittedName>
        <fullName evidence="1">Uncharacterized protein</fullName>
    </submittedName>
</protein>
<evidence type="ECO:0000313" key="1">
    <source>
        <dbReference type="EMBL" id="SVE00584.1"/>
    </source>
</evidence>